<dbReference type="KEGG" id="pyg:AWM70_07470"/>
<gene>
    <name evidence="2" type="ORF">AWM70_07470</name>
</gene>
<evidence type="ECO:0000259" key="1">
    <source>
        <dbReference type="Pfam" id="PF01261"/>
    </source>
</evidence>
<name>A0A1B1MZ34_9BACL</name>
<dbReference type="GO" id="GO:0016853">
    <property type="term" value="F:isomerase activity"/>
    <property type="evidence" value="ECO:0007669"/>
    <property type="project" value="UniProtKB-KW"/>
</dbReference>
<dbReference type="PANTHER" id="PTHR12110:SF41">
    <property type="entry name" value="INOSOSE DEHYDRATASE"/>
    <property type="match status" value="1"/>
</dbReference>
<accession>A0A1B1MZ34</accession>
<sequence length="259" mass="29209">MKPENLAVQLYTLRNFTQTEESLKDTFNKVASIGYRSAQVSGIGAIPHETVKKLADEAGLSICATHVPWDRLADDLEGIAEQHRLWNCRYVGLGSLPESYRGSAEGYRTFAKQANEIALKLKNDYDLQFVYHNHHFEFEKYGDKTGLEILFDETDPAAFGFELDLYWVQAGGGDPVEWIHKVAGRMQVVHFKDMAIVSGKQVFAEIGEGNMNYEALIRACDETGVEWMVVEQDECRRDPFESVGISLRYLLGKCEGVKA</sequence>
<proteinExistence type="predicted"/>
<dbReference type="AlphaFoldDB" id="A0A1B1MZ34"/>
<dbReference type="OrthoDB" id="9798407at2"/>
<reference evidence="2 3" key="1">
    <citation type="submission" date="2016-01" db="EMBL/GenBank/DDBJ databases">
        <title>Complete Genome Sequence of Paenibacillus yonginensis DCY84, a novel Plant Growth-Promoting Bacteria with Elicitation of Induced Systemic Resistance.</title>
        <authorList>
            <person name="Kim Y.J."/>
            <person name="Yang D.C."/>
            <person name="Sukweenadhi J."/>
        </authorList>
    </citation>
    <scope>NUCLEOTIDE SEQUENCE [LARGE SCALE GENOMIC DNA]</scope>
    <source>
        <strain evidence="2 3">DCY84</strain>
    </source>
</reference>
<dbReference type="Pfam" id="PF01261">
    <property type="entry name" value="AP_endonuc_2"/>
    <property type="match status" value="1"/>
</dbReference>
<evidence type="ECO:0000313" key="3">
    <source>
        <dbReference type="Proteomes" id="UP000092573"/>
    </source>
</evidence>
<feature type="domain" description="Xylose isomerase-like TIM barrel" evidence="1">
    <location>
        <begin position="28"/>
        <end position="233"/>
    </location>
</feature>
<dbReference type="InterPro" id="IPR013022">
    <property type="entry name" value="Xyl_isomerase-like_TIM-brl"/>
</dbReference>
<dbReference type="Gene3D" id="3.20.20.150">
    <property type="entry name" value="Divalent-metal-dependent TIM barrel enzymes"/>
    <property type="match status" value="1"/>
</dbReference>
<dbReference type="Proteomes" id="UP000092573">
    <property type="component" value="Chromosome"/>
</dbReference>
<keyword evidence="2" id="KW-0413">Isomerase</keyword>
<dbReference type="SUPFAM" id="SSF51658">
    <property type="entry name" value="Xylose isomerase-like"/>
    <property type="match status" value="1"/>
</dbReference>
<organism evidence="2 3">
    <name type="scientific">Paenibacillus yonginensis</name>
    <dbReference type="NCBI Taxonomy" id="1462996"/>
    <lineage>
        <taxon>Bacteria</taxon>
        <taxon>Bacillati</taxon>
        <taxon>Bacillota</taxon>
        <taxon>Bacilli</taxon>
        <taxon>Bacillales</taxon>
        <taxon>Paenibacillaceae</taxon>
        <taxon>Paenibacillus</taxon>
    </lineage>
</organism>
<dbReference type="PANTHER" id="PTHR12110">
    <property type="entry name" value="HYDROXYPYRUVATE ISOMERASE"/>
    <property type="match status" value="1"/>
</dbReference>
<dbReference type="InterPro" id="IPR036237">
    <property type="entry name" value="Xyl_isomerase-like_sf"/>
</dbReference>
<protein>
    <submittedName>
        <fullName evidence="2">Xylose isomerase</fullName>
    </submittedName>
</protein>
<dbReference type="InterPro" id="IPR050312">
    <property type="entry name" value="IolE/XylAMocC-like"/>
</dbReference>
<evidence type="ECO:0000313" key="2">
    <source>
        <dbReference type="EMBL" id="ANS74440.1"/>
    </source>
</evidence>
<dbReference type="RefSeq" id="WP_068695118.1">
    <property type="nucleotide sequence ID" value="NZ_CP014167.1"/>
</dbReference>
<dbReference type="STRING" id="1462996.AWM70_07470"/>
<dbReference type="EMBL" id="CP014167">
    <property type="protein sequence ID" value="ANS74440.1"/>
    <property type="molecule type" value="Genomic_DNA"/>
</dbReference>
<keyword evidence="3" id="KW-1185">Reference proteome</keyword>